<sequence length="203" mass="21614">MNIDTRDLGITLAGSTILSHLDLHLEPGRMVALTGPSGCGKSTLLACLGLIQRPTTGKVLVDGVDTTSWKDRERTRFWGEHAAFIYQDYGIIEEESARYNVTLRRGYGAVADAALASVGLANKAKATAATLSGGEKQRLGIARAIYKESSVIYADEPTASLDARNRATVTSLLRERAQAGALVLIATHDEALAGLCDQQISLA</sequence>
<evidence type="ECO:0000313" key="5">
    <source>
        <dbReference type="Proteomes" id="UP000050517"/>
    </source>
</evidence>
<dbReference type="Gene3D" id="3.40.50.300">
    <property type="entry name" value="P-loop containing nucleotide triphosphate hydrolases"/>
    <property type="match status" value="1"/>
</dbReference>
<proteinExistence type="predicted"/>
<dbReference type="InterPro" id="IPR017871">
    <property type="entry name" value="ABC_transporter-like_CS"/>
</dbReference>
<reference evidence="4 5" key="1">
    <citation type="submission" date="2015-10" db="EMBL/GenBank/DDBJ databases">
        <title>Corynebacteirum lowii and Corynebacterium oculi species nova, derived from human clinical disease and and emended description of Corynebacterium mastiditis.</title>
        <authorList>
            <person name="Bernard K."/>
            <person name="Pacheco A.L."/>
            <person name="Mcdougall C."/>
            <person name="Burtx T."/>
            <person name="Weibe D."/>
            <person name="Tyler S."/>
            <person name="Olson A.B."/>
            <person name="Cnockaert M."/>
            <person name="Eguchi H."/>
            <person name="Kuwahara T."/>
            <person name="Nakayama-Imaohji H."/>
            <person name="Boudewijins M."/>
            <person name="Van Hoecke F."/>
            <person name="Bernier A.-M."/>
            <person name="Vandamme P."/>
        </authorList>
    </citation>
    <scope>NUCLEOTIDE SEQUENCE [LARGE SCALE GENOMIC DNA]</scope>
    <source>
        <strain evidence="4 5">NML 130210</strain>
    </source>
</reference>
<dbReference type="InterPro" id="IPR027417">
    <property type="entry name" value="P-loop_NTPase"/>
</dbReference>
<dbReference type="PROSITE" id="PS00211">
    <property type="entry name" value="ABC_TRANSPORTER_1"/>
    <property type="match status" value="1"/>
</dbReference>
<dbReference type="SMART" id="SM00382">
    <property type="entry name" value="AAA"/>
    <property type="match status" value="1"/>
</dbReference>
<dbReference type="RefSeq" id="WP_055122746.1">
    <property type="nucleotide sequence ID" value="NZ_LKST01000003.1"/>
</dbReference>
<dbReference type="PANTHER" id="PTHR24220">
    <property type="entry name" value="IMPORT ATP-BINDING PROTEIN"/>
    <property type="match status" value="1"/>
</dbReference>
<evidence type="ECO:0000256" key="1">
    <source>
        <dbReference type="ARBA" id="ARBA00022741"/>
    </source>
</evidence>
<dbReference type="GO" id="GO:0016887">
    <property type="term" value="F:ATP hydrolysis activity"/>
    <property type="evidence" value="ECO:0007669"/>
    <property type="project" value="InterPro"/>
</dbReference>
<keyword evidence="2 4" id="KW-0067">ATP-binding</keyword>
<dbReference type="EMBL" id="LKST01000003">
    <property type="protein sequence ID" value="KQB83563.1"/>
    <property type="molecule type" value="Genomic_DNA"/>
</dbReference>
<dbReference type="InterPro" id="IPR015854">
    <property type="entry name" value="ABC_transpr_LolD-like"/>
</dbReference>
<dbReference type="GO" id="GO:0005524">
    <property type="term" value="F:ATP binding"/>
    <property type="evidence" value="ECO:0007669"/>
    <property type="project" value="UniProtKB-KW"/>
</dbReference>
<dbReference type="GO" id="GO:0022857">
    <property type="term" value="F:transmembrane transporter activity"/>
    <property type="evidence" value="ECO:0007669"/>
    <property type="project" value="TreeGrafter"/>
</dbReference>
<dbReference type="PROSITE" id="PS50893">
    <property type="entry name" value="ABC_TRANSPORTER_2"/>
    <property type="match status" value="1"/>
</dbReference>
<dbReference type="OrthoDB" id="4425833at2"/>
<dbReference type="Proteomes" id="UP000050517">
    <property type="component" value="Unassembled WGS sequence"/>
</dbReference>
<keyword evidence="4" id="KW-0132">Cell division</keyword>
<name>A0A0Q1DTZ2_9CORY</name>
<evidence type="ECO:0000313" key="4">
    <source>
        <dbReference type="EMBL" id="KQB83563.1"/>
    </source>
</evidence>
<evidence type="ECO:0000256" key="2">
    <source>
        <dbReference type="ARBA" id="ARBA00022840"/>
    </source>
</evidence>
<dbReference type="AlphaFoldDB" id="A0A0Q1DTZ2"/>
<keyword evidence="5" id="KW-1185">Reference proteome</keyword>
<gene>
    <name evidence="4" type="primary">ftsE_2</name>
    <name evidence="4" type="ORF">Cocul_01633</name>
</gene>
<dbReference type="STRING" id="1544416.Cocul_01633"/>
<accession>A0A0Q1DTZ2</accession>
<dbReference type="InterPro" id="IPR003593">
    <property type="entry name" value="AAA+_ATPase"/>
</dbReference>
<comment type="caution">
    <text evidence="4">The sequence shown here is derived from an EMBL/GenBank/DDBJ whole genome shotgun (WGS) entry which is preliminary data.</text>
</comment>
<feature type="domain" description="ABC transporter" evidence="3">
    <location>
        <begin position="3"/>
        <end position="203"/>
    </location>
</feature>
<dbReference type="SUPFAM" id="SSF52540">
    <property type="entry name" value="P-loop containing nucleoside triphosphate hydrolases"/>
    <property type="match status" value="1"/>
</dbReference>
<protein>
    <submittedName>
        <fullName evidence="4">Cell division ATP-binding protein FtsE</fullName>
    </submittedName>
</protein>
<dbReference type="PATRIC" id="fig|1544416.3.peg.1637"/>
<keyword evidence="4" id="KW-0131">Cell cycle</keyword>
<dbReference type="InterPro" id="IPR003439">
    <property type="entry name" value="ABC_transporter-like_ATP-bd"/>
</dbReference>
<dbReference type="GO" id="GO:0005886">
    <property type="term" value="C:plasma membrane"/>
    <property type="evidence" value="ECO:0007669"/>
    <property type="project" value="TreeGrafter"/>
</dbReference>
<evidence type="ECO:0000259" key="3">
    <source>
        <dbReference type="PROSITE" id="PS50893"/>
    </source>
</evidence>
<dbReference type="PANTHER" id="PTHR24220:SF86">
    <property type="entry name" value="ABC TRANSPORTER ABCH.1"/>
    <property type="match status" value="1"/>
</dbReference>
<dbReference type="Pfam" id="PF00005">
    <property type="entry name" value="ABC_tran"/>
    <property type="match status" value="1"/>
</dbReference>
<dbReference type="GO" id="GO:0051301">
    <property type="term" value="P:cell division"/>
    <property type="evidence" value="ECO:0007669"/>
    <property type="project" value="UniProtKB-KW"/>
</dbReference>
<keyword evidence="1" id="KW-0547">Nucleotide-binding</keyword>
<organism evidence="4 5">
    <name type="scientific">Corynebacterium oculi</name>
    <dbReference type="NCBI Taxonomy" id="1544416"/>
    <lineage>
        <taxon>Bacteria</taxon>
        <taxon>Bacillati</taxon>
        <taxon>Actinomycetota</taxon>
        <taxon>Actinomycetes</taxon>
        <taxon>Mycobacteriales</taxon>
        <taxon>Corynebacteriaceae</taxon>
        <taxon>Corynebacterium</taxon>
    </lineage>
</organism>